<feature type="compositionally biased region" description="Low complexity" evidence="11">
    <location>
        <begin position="1"/>
        <end position="11"/>
    </location>
</feature>
<keyword evidence="2" id="KW-0479">Metal-binding</keyword>
<dbReference type="STRING" id="418985.A0A1V9Y3E2"/>
<dbReference type="PANTHER" id="PTHR16515:SF49">
    <property type="entry name" value="GASTRULA ZINC FINGER PROTEIN XLCGF49.1-LIKE-RELATED"/>
    <property type="match status" value="1"/>
</dbReference>
<keyword evidence="5" id="KW-0862">Zinc</keyword>
<keyword evidence="6" id="KW-0805">Transcription regulation</keyword>
<comment type="subcellular location">
    <subcellularLocation>
        <location evidence="1">Nucleus</location>
    </subcellularLocation>
</comment>
<feature type="domain" description="C2H2-type" evidence="12">
    <location>
        <begin position="269"/>
        <end position="296"/>
    </location>
</feature>
<dbReference type="PANTHER" id="PTHR16515">
    <property type="entry name" value="PR DOMAIN ZINC FINGER PROTEIN"/>
    <property type="match status" value="1"/>
</dbReference>
<keyword evidence="8" id="KW-0804">Transcription</keyword>
<keyword evidence="14" id="KW-1185">Reference proteome</keyword>
<dbReference type="SUPFAM" id="SSF57667">
    <property type="entry name" value="beta-beta-alpha zinc fingers"/>
    <property type="match status" value="3"/>
</dbReference>
<protein>
    <submittedName>
        <fullName evidence="13">Zinc finger protein-like</fullName>
    </submittedName>
</protein>
<evidence type="ECO:0000256" key="9">
    <source>
        <dbReference type="ARBA" id="ARBA00023242"/>
    </source>
</evidence>
<feature type="region of interest" description="Disordered" evidence="11">
    <location>
        <begin position="168"/>
        <end position="227"/>
    </location>
</feature>
<dbReference type="GO" id="GO:1990837">
    <property type="term" value="F:sequence-specific double-stranded DNA binding"/>
    <property type="evidence" value="ECO:0007669"/>
    <property type="project" value="UniProtKB-ARBA"/>
</dbReference>
<feature type="compositionally biased region" description="Acidic residues" evidence="11">
    <location>
        <begin position="37"/>
        <end position="47"/>
    </location>
</feature>
<dbReference type="OrthoDB" id="8113227at2759"/>
<comment type="caution">
    <text evidence="13">The sequence shown here is derived from an EMBL/GenBank/DDBJ whole genome shotgun (WGS) entry which is preliminary data.</text>
</comment>
<evidence type="ECO:0000256" key="2">
    <source>
        <dbReference type="ARBA" id="ARBA00022723"/>
    </source>
</evidence>
<dbReference type="EMBL" id="MNPL01000236">
    <property type="protein sequence ID" value="OQR80203.1"/>
    <property type="molecule type" value="Genomic_DNA"/>
</dbReference>
<feature type="domain" description="C2H2-type" evidence="12">
    <location>
        <begin position="352"/>
        <end position="379"/>
    </location>
</feature>
<keyword evidence="4 10" id="KW-0863">Zinc-finger</keyword>
<evidence type="ECO:0000259" key="12">
    <source>
        <dbReference type="PROSITE" id="PS50157"/>
    </source>
</evidence>
<dbReference type="FunFam" id="3.30.160.60:FF:001228">
    <property type="entry name" value="Zinc finger protein 236"/>
    <property type="match status" value="1"/>
</dbReference>
<evidence type="ECO:0000256" key="10">
    <source>
        <dbReference type="PROSITE-ProRule" id="PRU00042"/>
    </source>
</evidence>
<dbReference type="FunFam" id="3.30.160.60:FF:000303">
    <property type="entry name" value="Zinc finger protein 41"/>
    <property type="match status" value="1"/>
</dbReference>
<dbReference type="GO" id="GO:0010468">
    <property type="term" value="P:regulation of gene expression"/>
    <property type="evidence" value="ECO:0007669"/>
    <property type="project" value="TreeGrafter"/>
</dbReference>
<dbReference type="GO" id="GO:0008270">
    <property type="term" value="F:zinc ion binding"/>
    <property type="evidence" value="ECO:0007669"/>
    <property type="project" value="UniProtKB-KW"/>
</dbReference>
<organism evidence="13 14">
    <name type="scientific">Tropilaelaps mercedesae</name>
    <dbReference type="NCBI Taxonomy" id="418985"/>
    <lineage>
        <taxon>Eukaryota</taxon>
        <taxon>Metazoa</taxon>
        <taxon>Ecdysozoa</taxon>
        <taxon>Arthropoda</taxon>
        <taxon>Chelicerata</taxon>
        <taxon>Arachnida</taxon>
        <taxon>Acari</taxon>
        <taxon>Parasitiformes</taxon>
        <taxon>Mesostigmata</taxon>
        <taxon>Gamasina</taxon>
        <taxon>Dermanyssoidea</taxon>
        <taxon>Laelapidae</taxon>
        <taxon>Tropilaelaps</taxon>
    </lineage>
</organism>
<feature type="domain" description="C2H2-type" evidence="12">
    <location>
        <begin position="297"/>
        <end position="319"/>
    </location>
</feature>
<keyword evidence="7" id="KW-0238">DNA-binding</keyword>
<evidence type="ECO:0000256" key="4">
    <source>
        <dbReference type="ARBA" id="ARBA00022771"/>
    </source>
</evidence>
<feature type="domain" description="C2H2-type" evidence="12">
    <location>
        <begin position="324"/>
        <end position="351"/>
    </location>
</feature>
<keyword evidence="3" id="KW-0677">Repeat</keyword>
<evidence type="ECO:0000256" key="3">
    <source>
        <dbReference type="ARBA" id="ARBA00022737"/>
    </source>
</evidence>
<reference evidence="13 14" key="1">
    <citation type="journal article" date="2017" name="Gigascience">
        <title>Draft genome of the honey bee ectoparasitic mite, Tropilaelaps mercedesae, is shaped by the parasitic life history.</title>
        <authorList>
            <person name="Dong X."/>
            <person name="Armstrong S.D."/>
            <person name="Xia D."/>
            <person name="Makepeace B.L."/>
            <person name="Darby A.C."/>
            <person name="Kadowaki T."/>
        </authorList>
    </citation>
    <scope>NUCLEOTIDE SEQUENCE [LARGE SCALE GENOMIC DNA]</scope>
    <source>
        <strain evidence="13">Wuxi-XJTLU</strain>
    </source>
</reference>
<dbReference type="InterPro" id="IPR013087">
    <property type="entry name" value="Znf_C2H2_type"/>
</dbReference>
<proteinExistence type="predicted"/>
<gene>
    <name evidence="13" type="ORF">BIW11_05215</name>
</gene>
<dbReference type="InterPro" id="IPR036236">
    <property type="entry name" value="Znf_C2H2_sf"/>
</dbReference>
<dbReference type="AlphaFoldDB" id="A0A1V9Y3E2"/>
<evidence type="ECO:0000256" key="7">
    <source>
        <dbReference type="ARBA" id="ARBA00023125"/>
    </source>
</evidence>
<evidence type="ECO:0000256" key="5">
    <source>
        <dbReference type="ARBA" id="ARBA00022833"/>
    </source>
</evidence>
<dbReference type="GO" id="GO:0005634">
    <property type="term" value="C:nucleus"/>
    <property type="evidence" value="ECO:0007669"/>
    <property type="project" value="UniProtKB-SubCell"/>
</dbReference>
<dbReference type="Pfam" id="PF00096">
    <property type="entry name" value="zf-C2H2"/>
    <property type="match status" value="5"/>
</dbReference>
<dbReference type="Gene3D" id="3.30.160.60">
    <property type="entry name" value="Classic Zinc Finger"/>
    <property type="match status" value="5"/>
</dbReference>
<evidence type="ECO:0000256" key="6">
    <source>
        <dbReference type="ARBA" id="ARBA00023015"/>
    </source>
</evidence>
<evidence type="ECO:0000313" key="14">
    <source>
        <dbReference type="Proteomes" id="UP000192247"/>
    </source>
</evidence>
<feature type="region of interest" description="Disordered" evidence="11">
    <location>
        <begin position="1"/>
        <end position="87"/>
    </location>
</feature>
<accession>A0A1V9Y3E2</accession>
<dbReference type="FunFam" id="3.30.160.60:FF:000446">
    <property type="entry name" value="Zinc finger protein"/>
    <property type="match status" value="1"/>
</dbReference>
<keyword evidence="9" id="KW-0539">Nucleus</keyword>
<evidence type="ECO:0000256" key="1">
    <source>
        <dbReference type="ARBA" id="ARBA00004123"/>
    </source>
</evidence>
<dbReference type="InParanoid" id="A0A1V9Y3E2"/>
<dbReference type="PROSITE" id="PS00028">
    <property type="entry name" value="ZINC_FINGER_C2H2_1"/>
    <property type="match status" value="6"/>
</dbReference>
<sequence length="412" mass="45328">MEAACSSSSGNAGSGPVGNRHGSAVPDRLTSHGRDDYGDEDYEDYEDVEFHDPPEPQVVSQQHDKPTLGTPAGTRNKLGGGQGGTTRPLILRVVKEVTEGEDGEKSIKQEVVLKPVVPEFETILEYECAEELEEGPTEEEARKEASRISQELLNGLVVYYVRPGGQAGVSSGQESHEGPNRGVTQAGAAGPGLPMSDGPHEPEVLLGQDGLESTGPMSPVGAQQPLPDDDEEGYDKKAKYVCHLCKLHFSAGAEHRYHMRTFHNATAARPCPICSKPFYNTTDLRNHVMAHKGVKPYKCQICGHAFTVKSNLTNHQLRHGPLEYECQICGKRLAQPASLKKHLKSHAGNKPFQCNLCEKRFLQRGDLTRHQLVHNGQRDFTCDLCEKQFSLKANLQTHRRKVHGQDSMLLMQ</sequence>
<feature type="domain" description="C2H2-type" evidence="12">
    <location>
        <begin position="380"/>
        <end position="408"/>
    </location>
</feature>
<dbReference type="InterPro" id="IPR050331">
    <property type="entry name" value="Zinc_finger"/>
</dbReference>
<evidence type="ECO:0000256" key="8">
    <source>
        <dbReference type="ARBA" id="ARBA00023163"/>
    </source>
</evidence>
<evidence type="ECO:0000256" key="11">
    <source>
        <dbReference type="SAM" id="MobiDB-lite"/>
    </source>
</evidence>
<dbReference type="SMART" id="SM00355">
    <property type="entry name" value="ZnF_C2H2"/>
    <property type="match status" value="6"/>
</dbReference>
<dbReference type="Proteomes" id="UP000192247">
    <property type="component" value="Unassembled WGS sequence"/>
</dbReference>
<name>A0A1V9Y3E2_9ACAR</name>
<evidence type="ECO:0000313" key="13">
    <source>
        <dbReference type="EMBL" id="OQR80203.1"/>
    </source>
</evidence>
<dbReference type="PROSITE" id="PS50157">
    <property type="entry name" value="ZINC_FINGER_C2H2_2"/>
    <property type="match status" value="5"/>
</dbReference>